<dbReference type="EMBL" id="QAOQ01000012">
    <property type="protein sequence ID" value="PTQ92434.1"/>
    <property type="molecule type" value="Genomic_DNA"/>
</dbReference>
<dbReference type="AlphaFoldDB" id="A0A2T5J4U2"/>
<sequence>MKTLIFFVITTVVSYGVMMSAIYKGTDMDIVKHGVIAFTIWGVCLVYLNRRMRKRSPREENEQMLNVYLRDRLKRRL</sequence>
<keyword evidence="1" id="KW-0812">Transmembrane</keyword>
<evidence type="ECO:0000256" key="1">
    <source>
        <dbReference type="SAM" id="Phobius"/>
    </source>
</evidence>
<keyword evidence="3" id="KW-1185">Reference proteome</keyword>
<dbReference type="RefSeq" id="WP_107831598.1">
    <property type="nucleotide sequence ID" value="NZ_CP160205.1"/>
</dbReference>
<organism evidence="2 3">
    <name type="scientific">Mucilaginibacter yixingensis</name>
    <dbReference type="NCBI Taxonomy" id="1295612"/>
    <lineage>
        <taxon>Bacteria</taxon>
        <taxon>Pseudomonadati</taxon>
        <taxon>Bacteroidota</taxon>
        <taxon>Sphingobacteriia</taxon>
        <taxon>Sphingobacteriales</taxon>
        <taxon>Sphingobacteriaceae</taxon>
        <taxon>Mucilaginibacter</taxon>
    </lineage>
</organism>
<evidence type="ECO:0000313" key="3">
    <source>
        <dbReference type="Proteomes" id="UP000244168"/>
    </source>
</evidence>
<keyword evidence="1" id="KW-1133">Transmembrane helix</keyword>
<dbReference type="Proteomes" id="UP000244168">
    <property type="component" value="Unassembled WGS sequence"/>
</dbReference>
<feature type="transmembrane region" description="Helical" evidence="1">
    <location>
        <begin position="30"/>
        <end position="48"/>
    </location>
</feature>
<keyword evidence="1" id="KW-0472">Membrane</keyword>
<gene>
    <name evidence="2" type="ORF">C8P68_11234</name>
</gene>
<protein>
    <submittedName>
        <fullName evidence="2">Uncharacterized protein</fullName>
    </submittedName>
</protein>
<proteinExistence type="predicted"/>
<comment type="caution">
    <text evidence="2">The sequence shown here is derived from an EMBL/GenBank/DDBJ whole genome shotgun (WGS) entry which is preliminary data.</text>
</comment>
<evidence type="ECO:0000313" key="2">
    <source>
        <dbReference type="EMBL" id="PTQ92434.1"/>
    </source>
</evidence>
<reference evidence="2 3" key="1">
    <citation type="submission" date="2018-04" db="EMBL/GenBank/DDBJ databases">
        <title>Genomic Encyclopedia of Archaeal and Bacterial Type Strains, Phase II (KMG-II): from individual species to whole genera.</title>
        <authorList>
            <person name="Goeker M."/>
        </authorList>
    </citation>
    <scope>NUCLEOTIDE SEQUENCE [LARGE SCALE GENOMIC DNA]</scope>
    <source>
        <strain evidence="2 3">DSM 26809</strain>
    </source>
</reference>
<accession>A0A2T5J4U2</accession>
<name>A0A2T5J4U2_9SPHI</name>